<keyword evidence="2 6" id="KW-0547">Nucleotide-binding</keyword>
<keyword evidence="8" id="KW-1185">Reference proteome</keyword>
<dbReference type="GO" id="GO:0070183">
    <property type="term" value="P:mitochondrial tryptophanyl-tRNA aminoacylation"/>
    <property type="evidence" value="ECO:0007669"/>
    <property type="project" value="TreeGrafter"/>
</dbReference>
<gene>
    <name evidence="7" type="primary">Acey_s0033.g2702</name>
    <name evidence="7" type="ORF">Y032_0033g2702</name>
</gene>
<evidence type="ECO:0000313" key="8">
    <source>
        <dbReference type="Proteomes" id="UP000024635"/>
    </source>
</evidence>
<dbReference type="GO" id="GO:0005524">
    <property type="term" value="F:ATP binding"/>
    <property type="evidence" value="ECO:0007669"/>
    <property type="project" value="UniProtKB-KW"/>
</dbReference>
<dbReference type="STRING" id="53326.A0A016UM99"/>
<dbReference type="GO" id="GO:0005759">
    <property type="term" value="C:mitochondrial matrix"/>
    <property type="evidence" value="ECO:0007669"/>
    <property type="project" value="TreeGrafter"/>
</dbReference>
<accession>A0A016UM99</accession>
<dbReference type="PANTHER" id="PTHR43766">
    <property type="entry name" value="TRYPTOPHAN--TRNA LIGASE, MITOCHONDRIAL"/>
    <property type="match status" value="1"/>
</dbReference>
<name>A0A016UM99_9BILA</name>
<keyword evidence="3 6" id="KW-0067">ATP-binding</keyword>
<keyword evidence="1 6" id="KW-0436">Ligase</keyword>
<proteinExistence type="inferred from homology"/>
<sequence length="124" mass="14109">MLIYILISDSAEEIEEKCRKAVSDTESRLSYDPEKRPAISNLIDLYCAVSGSEIAQVEKQGWDQLQLKKALSQAVIERFTPIRENFLKLEQGTEVDEILMENGKTARSIAQQNMDEIQRIVGFT</sequence>
<dbReference type="SUPFAM" id="SSF52374">
    <property type="entry name" value="Nucleotidylyl transferase"/>
    <property type="match status" value="1"/>
</dbReference>
<dbReference type="AlphaFoldDB" id="A0A016UM99"/>
<dbReference type="OrthoDB" id="15808at2759"/>
<dbReference type="Gene3D" id="3.40.50.620">
    <property type="entry name" value="HUPs"/>
    <property type="match status" value="1"/>
</dbReference>
<evidence type="ECO:0000256" key="2">
    <source>
        <dbReference type="ARBA" id="ARBA00022741"/>
    </source>
</evidence>
<keyword evidence="5 6" id="KW-0030">Aminoacyl-tRNA synthetase</keyword>
<evidence type="ECO:0000256" key="1">
    <source>
        <dbReference type="ARBA" id="ARBA00022598"/>
    </source>
</evidence>
<dbReference type="InterPro" id="IPR050203">
    <property type="entry name" value="Trp-tRNA_synthetase"/>
</dbReference>
<protein>
    <recommendedName>
        <fullName evidence="9">Tryptophan--tRNA ligase</fullName>
    </recommendedName>
</protein>
<organism evidence="7 8">
    <name type="scientific">Ancylostoma ceylanicum</name>
    <dbReference type="NCBI Taxonomy" id="53326"/>
    <lineage>
        <taxon>Eukaryota</taxon>
        <taxon>Metazoa</taxon>
        <taxon>Ecdysozoa</taxon>
        <taxon>Nematoda</taxon>
        <taxon>Chromadorea</taxon>
        <taxon>Rhabditida</taxon>
        <taxon>Rhabditina</taxon>
        <taxon>Rhabditomorpha</taxon>
        <taxon>Strongyloidea</taxon>
        <taxon>Ancylostomatidae</taxon>
        <taxon>Ancylostomatinae</taxon>
        <taxon>Ancylostoma</taxon>
    </lineage>
</organism>
<evidence type="ECO:0000256" key="6">
    <source>
        <dbReference type="RuleBase" id="RU363036"/>
    </source>
</evidence>
<evidence type="ECO:0000256" key="3">
    <source>
        <dbReference type="ARBA" id="ARBA00022840"/>
    </source>
</evidence>
<reference evidence="8" key="1">
    <citation type="journal article" date="2015" name="Nat. Genet.">
        <title>The genome and transcriptome of the zoonotic hookworm Ancylostoma ceylanicum identify infection-specific gene families.</title>
        <authorList>
            <person name="Schwarz E.M."/>
            <person name="Hu Y."/>
            <person name="Antoshechkin I."/>
            <person name="Miller M.M."/>
            <person name="Sternberg P.W."/>
            <person name="Aroian R.V."/>
        </authorList>
    </citation>
    <scope>NUCLEOTIDE SEQUENCE</scope>
    <source>
        <strain evidence="8">HY135</strain>
    </source>
</reference>
<evidence type="ECO:0000256" key="5">
    <source>
        <dbReference type="ARBA" id="ARBA00023146"/>
    </source>
</evidence>
<dbReference type="Gene3D" id="1.10.240.10">
    <property type="entry name" value="Tyrosyl-Transfer RNA Synthetase"/>
    <property type="match status" value="1"/>
</dbReference>
<comment type="similarity">
    <text evidence="6">Belongs to the class-I aminoacyl-tRNA synthetase family.</text>
</comment>
<dbReference type="InterPro" id="IPR002305">
    <property type="entry name" value="aa-tRNA-synth_Ic"/>
</dbReference>
<evidence type="ECO:0000256" key="4">
    <source>
        <dbReference type="ARBA" id="ARBA00022917"/>
    </source>
</evidence>
<evidence type="ECO:0008006" key="9">
    <source>
        <dbReference type="Google" id="ProtNLM"/>
    </source>
</evidence>
<dbReference type="Pfam" id="PF00579">
    <property type="entry name" value="tRNA-synt_1b"/>
    <property type="match status" value="1"/>
</dbReference>
<comment type="caution">
    <text evidence="7">The sequence shown here is derived from an EMBL/GenBank/DDBJ whole genome shotgun (WGS) entry which is preliminary data.</text>
</comment>
<dbReference type="InterPro" id="IPR014729">
    <property type="entry name" value="Rossmann-like_a/b/a_fold"/>
</dbReference>
<dbReference type="PANTHER" id="PTHR43766:SF1">
    <property type="entry name" value="TRYPTOPHAN--TRNA LIGASE, MITOCHONDRIAL"/>
    <property type="match status" value="1"/>
</dbReference>
<dbReference type="EMBL" id="JARK01001369">
    <property type="protein sequence ID" value="EYC16519.1"/>
    <property type="molecule type" value="Genomic_DNA"/>
</dbReference>
<keyword evidence="4 6" id="KW-0648">Protein biosynthesis</keyword>
<dbReference type="GO" id="GO:0004830">
    <property type="term" value="F:tryptophan-tRNA ligase activity"/>
    <property type="evidence" value="ECO:0007669"/>
    <property type="project" value="TreeGrafter"/>
</dbReference>
<dbReference type="Proteomes" id="UP000024635">
    <property type="component" value="Unassembled WGS sequence"/>
</dbReference>
<evidence type="ECO:0000313" key="7">
    <source>
        <dbReference type="EMBL" id="EYC16519.1"/>
    </source>
</evidence>